<dbReference type="Proteomes" id="UP000244173">
    <property type="component" value="Chromosome"/>
</dbReference>
<dbReference type="InterPro" id="IPR000182">
    <property type="entry name" value="GNAT_dom"/>
</dbReference>
<dbReference type="EMBL" id="CP028519">
    <property type="protein sequence ID" value="AVY92629.1"/>
    <property type="molecule type" value="Genomic_DNA"/>
</dbReference>
<dbReference type="GO" id="GO:1905502">
    <property type="term" value="F:acetyl-CoA binding"/>
    <property type="evidence" value="ECO:0007669"/>
    <property type="project" value="TreeGrafter"/>
</dbReference>
<dbReference type="KEGG" id="maer:DAI18_00135"/>
<dbReference type="GO" id="GO:0008080">
    <property type="term" value="F:N-acetyltransferase activity"/>
    <property type="evidence" value="ECO:0007669"/>
    <property type="project" value="InterPro"/>
</dbReference>
<dbReference type="InterPro" id="IPR016181">
    <property type="entry name" value="Acyl_CoA_acyltransferase"/>
</dbReference>
<proteinExistence type="predicted"/>
<keyword evidence="2" id="KW-0808">Transferase</keyword>
<accession>A0A2S0P6D3</accession>
<keyword evidence="3" id="KW-1185">Reference proteome</keyword>
<gene>
    <name evidence="2" type="ORF">DAI18_00135</name>
</gene>
<evidence type="ECO:0000313" key="3">
    <source>
        <dbReference type="Proteomes" id="UP000244173"/>
    </source>
</evidence>
<evidence type="ECO:0000259" key="1">
    <source>
        <dbReference type="PROSITE" id="PS51186"/>
    </source>
</evidence>
<sequence length="154" mass="17841">MKIVRLSSRPDLIPEIVKHLHAEWSAFTNWSNPEKIRQRFLKRSQPETGETCFVALGDEKKLLGTASVLQHEIKEIREGTHWMSEVYTCPEARGKGIGTALIEKCVDYCRAQNFKDIYLYTPDQQALYRKHGWRAVKSIEYDGEQVSIMKRTLA</sequence>
<dbReference type="PANTHER" id="PTHR13538:SF4">
    <property type="entry name" value="N-ALPHA-ACETYLTRANSFERASE 80"/>
    <property type="match status" value="1"/>
</dbReference>
<dbReference type="CDD" id="cd04301">
    <property type="entry name" value="NAT_SF"/>
    <property type="match status" value="1"/>
</dbReference>
<dbReference type="PROSITE" id="PS51186">
    <property type="entry name" value="GNAT"/>
    <property type="match status" value="1"/>
</dbReference>
<dbReference type="OrthoDB" id="3216107at2"/>
<dbReference type="Gene3D" id="3.40.630.30">
    <property type="match status" value="1"/>
</dbReference>
<evidence type="ECO:0000313" key="2">
    <source>
        <dbReference type="EMBL" id="AVY92629.1"/>
    </source>
</evidence>
<dbReference type="RefSeq" id="WP_107888488.1">
    <property type="nucleotide sequence ID" value="NZ_CAURZP010000004.1"/>
</dbReference>
<dbReference type="GO" id="GO:0005737">
    <property type="term" value="C:cytoplasm"/>
    <property type="evidence" value="ECO:0007669"/>
    <property type="project" value="TreeGrafter"/>
</dbReference>
<dbReference type="STRING" id="1122240.GCA_000620105_02891"/>
<feature type="domain" description="N-acetyltransferase" evidence="1">
    <location>
        <begin position="1"/>
        <end position="154"/>
    </location>
</feature>
<protein>
    <submittedName>
        <fullName evidence="2">GNAT family N-acetyltransferase</fullName>
    </submittedName>
</protein>
<dbReference type="PANTHER" id="PTHR13538">
    <property type="entry name" value="N-ACETYLTRANSFERASE 6"/>
    <property type="match status" value="1"/>
</dbReference>
<dbReference type="SUPFAM" id="SSF55729">
    <property type="entry name" value="Acyl-CoA N-acyltransferases (Nat)"/>
    <property type="match status" value="1"/>
</dbReference>
<reference evidence="2 3" key="1">
    <citation type="submission" date="2018-04" db="EMBL/GenBank/DDBJ databases">
        <title>Denitrifier Microvirgula.</title>
        <authorList>
            <person name="Anderson E."/>
            <person name="Jang J."/>
            <person name="Ishii S."/>
        </authorList>
    </citation>
    <scope>NUCLEOTIDE SEQUENCE [LARGE SCALE GENOMIC DNA]</scope>
    <source>
        <strain evidence="2 3">BE2.4</strain>
    </source>
</reference>
<organism evidence="2 3">
    <name type="scientific">Microvirgula aerodenitrificans</name>
    <dbReference type="NCBI Taxonomy" id="57480"/>
    <lineage>
        <taxon>Bacteria</taxon>
        <taxon>Pseudomonadati</taxon>
        <taxon>Pseudomonadota</taxon>
        <taxon>Betaproteobacteria</taxon>
        <taxon>Neisseriales</taxon>
        <taxon>Aquaspirillaceae</taxon>
        <taxon>Microvirgula</taxon>
    </lineage>
</organism>
<dbReference type="InterPro" id="IPR039840">
    <property type="entry name" value="NAA80"/>
</dbReference>
<dbReference type="AlphaFoldDB" id="A0A2S0P6D3"/>
<name>A0A2S0P6D3_9NEIS</name>
<dbReference type="Pfam" id="PF00583">
    <property type="entry name" value="Acetyltransf_1"/>
    <property type="match status" value="1"/>
</dbReference>